<dbReference type="InterPro" id="IPR002317">
    <property type="entry name" value="Ser-tRNA-ligase_type_1"/>
</dbReference>
<dbReference type="AlphaFoldDB" id="A0A8X7ZS04"/>
<accession>A0A8X7ZS04</accession>
<dbReference type="GO" id="GO:0005524">
    <property type="term" value="F:ATP binding"/>
    <property type="evidence" value="ECO:0007669"/>
    <property type="project" value="InterPro"/>
</dbReference>
<dbReference type="PANTHER" id="PTHR11778">
    <property type="entry name" value="SERYL-TRNA SYNTHETASE"/>
    <property type="match status" value="1"/>
</dbReference>
<evidence type="ECO:0000313" key="2">
    <source>
        <dbReference type="Proteomes" id="UP000886885"/>
    </source>
</evidence>
<proteinExistence type="predicted"/>
<dbReference type="GO" id="GO:0004828">
    <property type="term" value="F:serine-tRNA ligase activity"/>
    <property type="evidence" value="ECO:0007669"/>
    <property type="project" value="InterPro"/>
</dbReference>
<evidence type="ECO:0000313" key="1">
    <source>
        <dbReference type="EMBL" id="KAG6774135.1"/>
    </source>
</evidence>
<gene>
    <name evidence="1" type="ORF">POTOM_021484</name>
</gene>
<keyword evidence="2" id="KW-1185">Reference proteome</keyword>
<dbReference type="EMBL" id="JAAWWB010000010">
    <property type="protein sequence ID" value="KAG6774135.1"/>
    <property type="molecule type" value="Genomic_DNA"/>
</dbReference>
<dbReference type="OrthoDB" id="10264585at2759"/>
<dbReference type="Proteomes" id="UP000886885">
    <property type="component" value="Chromosome 5D"/>
</dbReference>
<organism evidence="1 2">
    <name type="scientific">Populus tomentosa</name>
    <name type="common">Chinese white poplar</name>
    <dbReference type="NCBI Taxonomy" id="118781"/>
    <lineage>
        <taxon>Eukaryota</taxon>
        <taxon>Viridiplantae</taxon>
        <taxon>Streptophyta</taxon>
        <taxon>Embryophyta</taxon>
        <taxon>Tracheophyta</taxon>
        <taxon>Spermatophyta</taxon>
        <taxon>Magnoliopsida</taxon>
        <taxon>eudicotyledons</taxon>
        <taxon>Gunneridae</taxon>
        <taxon>Pentapetalae</taxon>
        <taxon>rosids</taxon>
        <taxon>fabids</taxon>
        <taxon>Malpighiales</taxon>
        <taxon>Salicaceae</taxon>
        <taxon>Saliceae</taxon>
        <taxon>Populus</taxon>
    </lineage>
</organism>
<name>A0A8X7ZS04_POPTO</name>
<dbReference type="GO" id="GO:0006434">
    <property type="term" value="P:seryl-tRNA aminoacylation"/>
    <property type="evidence" value="ECO:0007669"/>
    <property type="project" value="InterPro"/>
</dbReference>
<comment type="caution">
    <text evidence="1">The sequence shown here is derived from an EMBL/GenBank/DDBJ whole genome shotgun (WGS) entry which is preliminary data.</text>
</comment>
<protein>
    <submittedName>
        <fullName evidence="1">Uncharacterized protein</fullName>
    </submittedName>
</protein>
<reference evidence="1" key="1">
    <citation type="journal article" date="2020" name="bioRxiv">
        <title>Hybrid origin of Populus tomentosa Carr. identified through genome sequencing and phylogenomic analysis.</title>
        <authorList>
            <person name="An X."/>
            <person name="Gao K."/>
            <person name="Chen Z."/>
            <person name="Li J."/>
            <person name="Yang X."/>
            <person name="Yang X."/>
            <person name="Zhou J."/>
            <person name="Guo T."/>
            <person name="Zhao T."/>
            <person name="Huang S."/>
            <person name="Miao D."/>
            <person name="Khan W.U."/>
            <person name="Rao P."/>
            <person name="Ye M."/>
            <person name="Lei B."/>
            <person name="Liao W."/>
            <person name="Wang J."/>
            <person name="Ji L."/>
            <person name="Li Y."/>
            <person name="Guo B."/>
            <person name="Mustafa N.S."/>
            <person name="Li S."/>
            <person name="Yun Q."/>
            <person name="Keller S.R."/>
            <person name="Mao J."/>
            <person name="Zhang R."/>
            <person name="Strauss S.H."/>
        </authorList>
    </citation>
    <scope>NUCLEOTIDE SEQUENCE</scope>
    <source>
        <strain evidence="1">GM15</strain>
        <tissue evidence="1">Leaf</tissue>
    </source>
</reference>
<sequence length="135" mass="14651">MNVLSFSSGKNLKEGLATLEEDLVKLTVELQMEAQCIPNMTHPHAPIGGEDRSTVRAMVYSIKDSDQCLIGTAEIPVGGIHMDAILAESLLPLIEVWAAEGALDVTIIGDDIRLHQVINFQQAASTRLQNGRAWS</sequence>